<dbReference type="Pfam" id="PF00702">
    <property type="entry name" value="Hydrolase"/>
    <property type="match status" value="1"/>
</dbReference>
<evidence type="ECO:0000313" key="1">
    <source>
        <dbReference type="EMBL" id="NKZ10789.1"/>
    </source>
</evidence>
<keyword evidence="1" id="KW-0378">Hydrolase</keyword>
<dbReference type="PANTHER" id="PTHR42896">
    <property type="entry name" value="XYLULOSE-1,5-BISPHOSPHATE (XUBP) PHOSPHATASE"/>
    <property type="match status" value="1"/>
</dbReference>
<dbReference type="AlphaFoldDB" id="A0A7X6MMB2"/>
<dbReference type="EMBL" id="JAAXPJ010000002">
    <property type="protein sequence ID" value="NKZ10789.1"/>
    <property type="molecule type" value="Genomic_DNA"/>
</dbReference>
<dbReference type="GO" id="GO:0016787">
    <property type="term" value="F:hydrolase activity"/>
    <property type="evidence" value="ECO:0007669"/>
    <property type="project" value="UniProtKB-KW"/>
</dbReference>
<protein>
    <submittedName>
        <fullName evidence="1">HAD-IA family hydrolase</fullName>
    </submittedName>
</protein>
<dbReference type="NCBIfam" id="TIGR01509">
    <property type="entry name" value="HAD-SF-IA-v3"/>
    <property type="match status" value="1"/>
</dbReference>
<comment type="caution">
    <text evidence="1">The sequence shown here is derived from an EMBL/GenBank/DDBJ whole genome shotgun (WGS) entry which is preliminary data.</text>
</comment>
<sequence length="264" mass="27870">MRALIFDCDGVLADTEKDGHRVAFNQAFRDLGIPVQWSVNDYGPLLAVGGGKERLRAFLTPDRLAQLGISSDQSQLGVLVHNLHQRKSSAYQDLIRSGAIAARPGVARLAHEALSTGWAVAIASTSAVGSVQAVSRHVFGRGLAEQIPILAGDVVARKKPAPDIYLIAAAKLAVQPSDCIAIEDSPVGCAAAVSAAMTCVITESEYTAGANFSNAALVIRDLGEPGDPEPPKVIQNPHGLTLRGPVSLSDLRWLADARLLDTRQ</sequence>
<dbReference type="InterPro" id="IPR044999">
    <property type="entry name" value="CbbY-like"/>
</dbReference>
<dbReference type="SUPFAM" id="SSF56784">
    <property type="entry name" value="HAD-like"/>
    <property type="match status" value="1"/>
</dbReference>
<dbReference type="PANTHER" id="PTHR42896:SF2">
    <property type="entry name" value="CBBY-LIKE PROTEIN"/>
    <property type="match status" value="1"/>
</dbReference>
<dbReference type="RefSeq" id="WP_044514891.1">
    <property type="nucleotide sequence ID" value="NZ_HG322951.1"/>
</dbReference>
<proteinExistence type="predicted"/>
<evidence type="ECO:0000313" key="2">
    <source>
        <dbReference type="Proteomes" id="UP000518188"/>
    </source>
</evidence>
<gene>
    <name evidence="1" type="ORF">HGA11_07340</name>
</gene>
<dbReference type="Proteomes" id="UP000518188">
    <property type="component" value="Unassembled WGS sequence"/>
</dbReference>
<name>A0A7X6MMB2_9MYCO</name>
<dbReference type="InterPro" id="IPR023198">
    <property type="entry name" value="PGP-like_dom2"/>
</dbReference>
<dbReference type="InterPro" id="IPR006439">
    <property type="entry name" value="HAD-SF_hydro_IA"/>
</dbReference>
<dbReference type="Gene3D" id="1.10.150.240">
    <property type="entry name" value="Putative phosphatase, domain 2"/>
    <property type="match status" value="1"/>
</dbReference>
<dbReference type="SFLD" id="SFLDS00003">
    <property type="entry name" value="Haloacid_Dehalogenase"/>
    <property type="match status" value="1"/>
</dbReference>
<dbReference type="InterPro" id="IPR036412">
    <property type="entry name" value="HAD-like_sf"/>
</dbReference>
<dbReference type="SFLD" id="SFLDG01129">
    <property type="entry name" value="C1.5:_HAD__Beta-PGM__Phosphata"/>
    <property type="match status" value="1"/>
</dbReference>
<dbReference type="Gene3D" id="3.40.50.1000">
    <property type="entry name" value="HAD superfamily/HAD-like"/>
    <property type="match status" value="1"/>
</dbReference>
<dbReference type="InterPro" id="IPR023214">
    <property type="entry name" value="HAD_sf"/>
</dbReference>
<organism evidence="1 2">
    <name type="scientific">Mycolicibacterium septicum DSM 44393</name>
    <dbReference type="NCBI Taxonomy" id="1341646"/>
    <lineage>
        <taxon>Bacteria</taxon>
        <taxon>Bacillati</taxon>
        <taxon>Actinomycetota</taxon>
        <taxon>Actinomycetes</taxon>
        <taxon>Mycobacteriales</taxon>
        <taxon>Mycobacteriaceae</taxon>
        <taxon>Mycolicibacterium</taxon>
    </lineage>
</organism>
<accession>A0A7X6MMB2</accession>
<reference evidence="1 2" key="1">
    <citation type="submission" date="2020-04" db="EMBL/GenBank/DDBJ databases">
        <title>MicrobeNet Type strains.</title>
        <authorList>
            <person name="Nicholson A.C."/>
        </authorList>
    </citation>
    <scope>NUCLEOTIDE SEQUENCE [LARGE SCALE GENOMIC DNA]</scope>
    <source>
        <strain evidence="1 2">ATCC 700731</strain>
    </source>
</reference>